<dbReference type="SUPFAM" id="SSF52540">
    <property type="entry name" value="P-loop containing nucleoside triphosphate hydrolases"/>
    <property type="match status" value="1"/>
</dbReference>
<dbReference type="RefSeq" id="WP_100920881.1">
    <property type="nucleotide sequence ID" value="NZ_CP020370.1"/>
</dbReference>
<dbReference type="InterPro" id="IPR052026">
    <property type="entry name" value="ExeA_AAA_ATPase_DNA-bind"/>
</dbReference>
<dbReference type="InterPro" id="IPR014001">
    <property type="entry name" value="Helicase_ATP-bd"/>
</dbReference>
<evidence type="ECO:0000313" key="4">
    <source>
        <dbReference type="EMBL" id="AUB83190.1"/>
    </source>
</evidence>
<reference evidence="4 5" key="1">
    <citation type="submission" date="2017-03" db="EMBL/GenBank/DDBJ databases">
        <title>Complete genome sequence of Candidatus 'Thiodictyon syntrophicum' sp. nov. strain Cad16T, a photolithoautotroph purple sulfur bacterium isolated from an alpine meromictic lake.</title>
        <authorList>
            <person name="Luedin S.M."/>
            <person name="Pothier J.F."/>
            <person name="Danza F."/>
            <person name="Storelli N."/>
            <person name="Wittwer M."/>
            <person name="Tonolla M."/>
        </authorList>
    </citation>
    <scope>NUCLEOTIDE SEQUENCE [LARGE SCALE GENOMIC DNA]</scope>
    <source>
        <strain evidence="4 5">Cad16T</strain>
    </source>
</reference>
<dbReference type="EMBL" id="CP020370">
    <property type="protein sequence ID" value="AUB83190.1"/>
    <property type="molecule type" value="Genomic_DNA"/>
</dbReference>
<keyword evidence="5" id="KW-1185">Reference proteome</keyword>
<sequence>MYPKYFGLKEPSFSIAPDPHYLFLSEQHREALAHLLYGAGEHGGFVLLTGEVGTGKTTVCRAFLEQLPDAVDVALIVNPALTADELLRAICDEFRVPIPAGEHSIKRLVDGLNDYLLTAHAAGRRPVLMIDEAQNLRPRVMEQVRLLTNLETTKAKLLQIFLIGQPELRRMLERESLRQLNQRITARFHLRPLSAAETAAYIRHRVAVAGVDRPLFTAGALRRIHQVSGGVPRVINILCDRALLGACVTGANQVTTRVVVRAAGEVRGEGVRTAPPPAARPAIAAAAALALLLTAAWLIYGRVQGDPLDLIAAWLGASPWGVGTGPESAPGQPAARPGVGAPSLRVAGAADPADAAAAPTAAGSVGAAPGATALPVVPPPGSIPTPPGGDSRALPRVSLAGSTDAAVADALGLPEETALRVLLRRWGIAIQDLGSGDPCRQLAVLGLRCEREQGKLSHVRFYDRPVLLRVKDAGGDRRYAVLGALDESHATFDLPDGSERVPLAGIDALWSGDYTVVWQPPPTGASKIGPGAAEESIRWLRRLLAEVPASGLTDNGSGRFDAALTAGLRRFQAARGLAPDGIAGPRTLVQLENAVALPDMPHLMTPTLAAEAAAQGAAALAAGSAAVLPRVPATGAGLP</sequence>
<dbReference type="InterPro" id="IPR002477">
    <property type="entry name" value="Peptidoglycan-bd-like"/>
</dbReference>
<dbReference type="Gene3D" id="1.10.101.10">
    <property type="entry name" value="PGBD-like superfamily/PGBD"/>
    <property type="match status" value="1"/>
</dbReference>
<dbReference type="InterPro" id="IPR003593">
    <property type="entry name" value="AAA+_ATPase"/>
</dbReference>
<accession>A0A2K8UC68</accession>
<dbReference type="Proteomes" id="UP000232638">
    <property type="component" value="Chromosome"/>
</dbReference>
<gene>
    <name evidence="4" type="ORF">THSYN_21085</name>
</gene>
<dbReference type="Pfam" id="PF01471">
    <property type="entry name" value="PG_binding_1"/>
    <property type="match status" value="1"/>
</dbReference>
<dbReference type="InterPro" id="IPR036366">
    <property type="entry name" value="PGBDSf"/>
</dbReference>
<dbReference type="InterPro" id="IPR049945">
    <property type="entry name" value="AAA_22"/>
</dbReference>
<dbReference type="Gene3D" id="3.90.70.10">
    <property type="entry name" value="Cysteine proteinases"/>
    <property type="match status" value="1"/>
</dbReference>
<dbReference type="CDD" id="cd00009">
    <property type="entry name" value="AAA"/>
    <property type="match status" value="1"/>
</dbReference>
<name>A0A2K8UC68_9GAMM</name>
<dbReference type="SUPFAM" id="SSF47090">
    <property type="entry name" value="PGBD-like"/>
    <property type="match status" value="1"/>
</dbReference>
<feature type="domain" description="AAA+ ATPase" evidence="2">
    <location>
        <begin position="42"/>
        <end position="185"/>
    </location>
</feature>
<feature type="region of interest" description="Disordered" evidence="1">
    <location>
        <begin position="324"/>
        <end position="345"/>
    </location>
</feature>
<evidence type="ECO:0000259" key="2">
    <source>
        <dbReference type="SMART" id="SM00382"/>
    </source>
</evidence>
<dbReference type="OrthoDB" id="9780149at2"/>
<evidence type="ECO:0000313" key="5">
    <source>
        <dbReference type="Proteomes" id="UP000232638"/>
    </source>
</evidence>
<evidence type="ECO:0000259" key="3">
    <source>
        <dbReference type="SMART" id="SM00487"/>
    </source>
</evidence>
<dbReference type="InterPro" id="IPR027417">
    <property type="entry name" value="P-loop_NTPase"/>
</dbReference>
<organism evidence="4 5">
    <name type="scientific">Candidatus Thiodictyon syntrophicum</name>
    <dbReference type="NCBI Taxonomy" id="1166950"/>
    <lineage>
        <taxon>Bacteria</taxon>
        <taxon>Pseudomonadati</taxon>
        <taxon>Pseudomonadota</taxon>
        <taxon>Gammaproteobacteria</taxon>
        <taxon>Chromatiales</taxon>
        <taxon>Chromatiaceae</taxon>
        <taxon>Thiodictyon</taxon>
    </lineage>
</organism>
<dbReference type="Gene3D" id="3.40.50.300">
    <property type="entry name" value="P-loop containing nucleotide triphosphate hydrolases"/>
    <property type="match status" value="1"/>
</dbReference>
<dbReference type="GO" id="GO:0016887">
    <property type="term" value="F:ATP hydrolysis activity"/>
    <property type="evidence" value="ECO:0007669"/>
    <property type="project" value="InterPro"/>
</dbReference>
<protein>
    <submittedName>
        <fullName evidence="4">Peptidoglycan-binding protein</fullName>
    </submittedName>
</protein>
<dbReference type="SMART" id="SM00487">
    <property type="entry name" value="DEXDc"/>
    <property type="match status" value="1"/>
</dbReference>
<dbReference type="PANTHER" id="PTHR35894">
    <property type="entry name" value="GENERAL SECRETION PATHWAY PROTEIN A-RELATED"/>
    <property type="match status" value="1"/>
</dbReference>
<feature type="domain" description="Helicase ATP-binding" evidence="3">
    <location>
        <begin position="20"/>
        <end position="183"/>
    </location>
</feature>
<dbReference type="AlphaFoldDB" id="A0A2K8UC68"/>
<dbReference type="KEGG" id="tsy:THSYN_21085"/>
<dbReference type="InterPro" id="IPR036365">
    <property type="entry name" value="PGBD-like_sf"/>
</dbReference>
<dbReference type="PANTHER" id="PTHR35894:SF1">
    <property type="entry name" value="PHOSPHORIBULOKINASE _ URIDINE KINASE FAMILY"/>
    <property type="match status" value="1"/>
</dbReference>
<proteinExistence type="predicted"/>
<dbReference type="Pfam" id="PF13401">
    <property type="entry name" value="AAA_22"/>
    <property type="match status" value="1"/>
</dbReference>
<dbReference type="SMART" id="SM00382">
    <property type="entry name" value="AAA"/>
    <property type="match status" value="1"/>
</dbReference>
<evidence type="ECO:0000256" key="1">
    <source>
        <dbReference type="SAM" id="MobiDB-lite"/>
    </source>
</evidence>